<accession>A0A0F9VLC2</accession>
<gene>
    <name evidence="1" type="ORF">LCGC14_0392050</name>
</gene>
<name>A0A0F9VLC2_9ZZZZ</name>
<proteinExistence type="predicted"/>
<organism evidence="1">
    <name type="scientific">marine sediment metagenome</name>
    <dbReference type="NCBI Taxonomy" id="412755"/>
    <lineage>
        <taxon>unclassified sequences</taxon>
        <taxon>metagenomes</taxon>
        <taxon>ecological metagenomes</taxon>
    </lineage>
</organism>
<evidence type="ECO:0000313" key="1">
    <source>
        <dbReference type="EMBL" id="KKN74266.1"/>
    </source>
</evidence>
<protein>
    <submittedName>
        <fullName evidence="1">Uncharacterized protein</fullName>
    </submittedName>
</protein>
<sequence length="85" mass="10059">MSIDEAYRCLKKHLGFGDLWIKINDVDHREIVEVIWEPERGYQIRGAPLDVRNMFGITDDTPYSQFLRGYAVGIRERFRKEKENG</sequence>
<reference evidence="1" key="1">
    <citation type="journal article" date="2015" name="Nature">
        <title>Complex archaea that bridge the gap between prokaryotes and eukaryotes.</title>
        <authorList>
            <person name="Spang A."/>
            <person name="Saw J.H."/>
            <person name="Jorgensen S.L."/>
            <person name="Zaremba-Niedzwiedzka K."/>
            <person name="Martijn J."/>
            <person name="Lind A.E."/>
            <person name="van Eijk R."/>
            <person name="Schleper C."/>
            <person name="Guy L."/>
            <person name="Ettema T.J."/>
        </authorList>
    </citation>
    <scope>NUCLEOTIDE SEQUENCE</scope>
</reference>
<dbReference type="EMBL" id="LAZR01000329">
    <property type="protein sequence ID" value="KKN74266.1"/>
    <property type="molecule type" value="Genomic_DNA"/>
</dbReference>
<comment type="caution">
    <text evidence="1">The sequence shown here is derived from an EMBL/GenBank/DDBJ whole genome shotgun (WGS) entry which is preliminary data.</text>
</comment>
<dbReference type="AlphaFoldDB" id="A0A0F9VLC2"/>